<evidence type="ECO:0000313" key="2">
    <source>
        <dbReference type="Proteomes" id="UP000485058"/>
    </source>
</evidence>
<dbReference type="InterPro" id="IPR051345">
    <property type="entry name" value="Importin_beta-like_NTR"/>
</dbReference>
<keyword evidence="2" id="KW-1185">Reference proteome</keyword>
<dbReference type="GO" id="GO:0005737">
    <property type="term" value="C:cytoplasm"/>
    <property type="evidence" value="ECO:0007669"/>
    <property type="project" value="TreeGrafter"/>
</dbReference>
<organism evidence="1 2">
    <name type="scientific">Haematococcus lacustris</name>
    <name type="common">Green alga</name>
    <name type="synonym">Haematococcus pluvialis</name>
    <dbReference type="NCBI Taxonomy" id="44745"/>
    <lineage>
        <taxon>Eukaryota</taxon>
        <taxon>Viridiplantae</taxon>
        <taxon>Chlorophyta</taxon>
        <taxon>core chlorophytes</taxon>
        <taxon>Chlorophyceae</taxon>
        <taxon>CS clade</taxon>
        <taxon>Chlamydomonadales</taxon>
        <taxon>Haematococcaceae</taxon>
        <taxon>Haematococcus</taxon>
    </lineage>
</organism>
<dbReference type="PANTHER" id="PTHR12363:SF54">
    <property type="entry name" value="NUCLEAR TRANSPORT RECEPTOR"/>
    <property type="match status" value="1"/>
</dbReference>
<sequence>PAPSSPPAGPAVPRPVANQEQRAAVVEGLARLLACLPPQDTAQAGVALVQPLVVRAQALGDQGTTSHPAALELLAEELGLLAAALRFLDMPGPPQPGTAHPALRVLESAWPMLSAVAQHPVCQRQPQVVAALAEVYQ</sequence>
<protein>
    <submittedName>
        <fullName evidence="1">Uncharacterized protein</fullName>
    </submittedName>
</protein>
<proteinExistence type="predicted"/>
<name>A0A6A0ANX6_HAELA</name>
<evidence type="ECO:0000313" key="1">
    <source>
        <dbReference type="EMBL" id="GFH33397.1"/>
    </source>
</evidence>
<dbReference type="AlphaFoldDB" id="A0A6A0ANX6"/>
<gene>
    <name evidence="1" type="ORF">HaLaN_32765</name>
</gene>
<reference evidence="1 2" key="1">
    <citation type="submission" date="2020-02" db="EMBL/GenBank/DDBJ databases">
        <title>Draft genome sequence of Haematococcus lacustris strain NIES-144.</title>
        <authorList>
            <person name="Morimoto D."/>
            <person name="Nakagawa S."/>
            <person name="Yoshida T."/>
            <person name="Sawayama S."/>
        </authorList>
    </citation>
    <scope>NUCLEOTIDE SEQUENCE [LARGE SCALE GENOMIC DNA]</scope>
    <source>
        <strain evidence="1 2">NIES-144</strain>
    </source>
</reference>
<dbReference type="EMBL" id="BLLF01008478">
    <property type="protein sequence ID" value="GFH33397.1"/>
    <property type="molecule type" value="Genomic_DNA"/>
</dbReference>
<dbReference type="Gene3D" id="1.25.10.10">
    <property type="entry name" value="Leucine-rich Repeat Variant"/>
    <property type="match status" value="1"/>
</dbReference>
<accession>A0A6A0ANX6</accession>
<dbReference type="GO" id="GO:0006606">
    <property type="term" value="P:protein import into nucleus"/>
    <property type="evidence" value="ECO:0007669"/>
    <property type="project" value="TreeGrafter"/>
</dbReference>
<comment type="caution">
    <text evidence="1">The sequence shown here is derived from an EMBL/GenBank/DDBJ whole genome shotgun (WGS) entry which is preliminary data.</text>
</comment>
<feature type="non-terminal residue" evidence="1">
    <location>
        <position position="1"/>
    </location>
</feature>
<dbReference type="PANTHER" id="PTHR12363">
    <property type="entry name" value="TRANSPORTIN 3 AND IMPORTIN 13"/>
    <property type="match status" value="1"/>
</dbReference>
<dbReference type="Proteomes" id="UP000485058">
    <property type="component" value="Unassembled WGS sequence"/>
</dbReference>
<dbReference type="InterPro" id="IPR011989">
    <property type="entry name" value="ARM-like"/>
</dbReference>
<feature type="non-terminal residue" evidence="1">
    <location>
        <position position="137"/>
    </location>
</feature>